<dbReference type="Proteomes" id="UP000293764">
    <property type="component" value="Unassembled WGS sequence"/>
</dbReference>
<dbReference type="Pfam" id="PF17167">
    <property type="entry name" value="Glyco_hydro_94"/>
    <property type="match status" value="1"/>
</dbReference>
<dbReference type="PANTHER" id="PTHR37469:SF2">
    <property type="entry name" value="CELLOBIONIC ACID PHOSPHORYLASE"/>
    <property type="match status" value="1"/>
</dbReference>
<dbReference type="PANTHER" id="PTHR37469">
    <property type="entry name" value="CELLOBIONIC ACID PHOSPHORYLASE-RELATED"/>
    <property type="match status" value="1"/>
</dbReference>
<dbReference type="GO" id="GO:0016757">
    <property type="term" value="F:glycosyltransferase activity"/>
    <property type="evidence" value="ECO:0007669"/>
    <property type="project" value="UniProtKB-KW"/>
</dbReference>
<dbReference type="AlphaFoldDB" id="A0A4V1ZGX7"/>
<dbReference type="InterPro" id="IPR012341">
    <property type="entry name" value="6hp_glycosidase-like_sf"/>
</dbReference>
<evidence type="ECO:0000313" key="5">
    <source>
        <dbReference type="EMBL" id="RYV50084.1"/>
    </source>
</evidence>
<gene>
    <name evidence="5" type="ORF">EUA98_15290</name>
</gene>
<keyword evidence="6" id="KW-1185">Reference proteome</keyword>
<sequence>MRAPAGSAITARSPGASFRIAWADGAIEAVGRDEALFADSTSRDMPWLTLATPSTRRLDLAITADVVPAGRLAAQGLGTGPWPDFWTGISDAITLHAPVGTRWEAELDRLNAVLPWFSHDALVHYLAPRGLEQYTGGAWGTRDVCQGPVGLLLALSEMAPLRALILRVLRAQNARGDWPQWFEFLDLDDARGQSSAHGDVVYWPLLAVGEYLAATGDRTLLDESVAFVGDDGPTEATSVLDHLSRALAHIAASTVPGSPLPAYGHGDWNDSLQPADPELAARLCSTWTVTQQVFSLRTLAGALRGLDADATRGAAEWDGSATQAAAAIWAGAAEDQADRSATALAQVLVKDGLLCGYGLFHDDGTVEHLVHPSDERTGLRYSVLPMINAITGDLLSPEAARTHLEALEQHLLGPDGARLFDAPARYQGGPMEVFQRAEASTFFGREIGIMYTHAHLRYAEALARHGDADKLLPALLLANPVGLAGRVPTAAPRQSTCYYSSSDAAFTDRYDAAEHYDRIGTGEVALEGGWRVYSSGPGLFLRLVVETLLGIRRRGDVLEIDPVLPAALDGLTATVPLDGLALRLAYTVGPRGCGPVSVLLDGAALPTTSLVNPYRQPGVGVDLELVRRAVRAGGGLLQIVTA</sequence>
<dbReference type="Gene3D" id="2.60.420.10">
    <property type="entry name" value="Maltose phosphorylase, domain 3"/>
    <property type="match status" value="1"/>
</dbReference>
<feature type="domain" description="Glycoside phosphorylase C-terminal" evidence="4">
    <location>
        <begin position="550"/>
        <end position="630"/>
    </location>
</feature>
<keyword evidence="2" id="KW-0808">Transferase</keyword>
<dbReference type="EMBL" id="SDWW01000042">
    <property type="protein sequence ID" value="RYV50084.1"/>
    <property type="molecule type" value="Genomic_DNA"/>
</dbReference>
<organism evidence="5 6">
    <name type="scientific">Pengzhenrongella frigida</name>
    <dbReference type="NCBI Taxonomy" id="1259133"/>
    <lineage>
        <taxon>Bacteria</taxon>
        <taxon>Bacillati</taxon>
        <taxon>Actinomycetota</taxon>
        <taxon>Actinomycetes</taxon>
        <taxon>Micrococcales</taxon>
        <taxon>Pengzhenrongella</taxon>
    </lineage>
</organism>
<evidence type="ECO:0000256" key="2">
    <source>
        <dbReference type="ARBA" id="ARBA00022679"/>
    </source>
</evidence>
<dbReference type="SUPFAM" id="SSF48208">
    <property type="entry name" value="Six-hairpin glycosidases"/>
    <property type="match status" value="1"/>
</dbReference>
<evidence type="ECO:0000256" key="1">
    <source>
        <dbReference type="ARBA" id="ARBA00022676"/>
    </source>
</evidence>
<evidence type="ECO:0000259" key="3">
    <source>
        <dbReference type="Pfam" id="PF17167"/>
    </source>
</evidence>
<accession>A0A4V1ZGX7</accession>
<protein>
    <submittedName>
        <fullName evidence="5">Uncharacterized protein</fullName>
    </submittedName>
</protein>
<dbReference type="OrthoDB" id="9769991at2"/>
<dbReference type="InterPro" id="IPR008928">
    <property type="entry name" value="6-hairpin_glycosidase_sf"/>
</dbReference>
<dbReference type="GO" id="GO:0005975">
    <property type="term" value="P:carbohydrate metabolic process"/>
    <property type="evidence" value="ECO:0007669"/>
    <property type="project" value="InterPro"/>
</dbReference>
<dbReference type="Pfam" id="PF21270">
    <property type="entry name" value="SOGP_4th"/>
    <property type="match status" value="1"/>
</dbReference>
<reference evidence="5 6" key="1">
    <citation type="submission" date="2019-01" db="EMBL/GenBank/DDBJ databases">
        <title>Novel species of Cellulomonas.</title>
        <authorList>
            <person name="Liu Q."/>
            <person name="Xin Y.-H."/>
        </authorList>
    </citation>
    <scope>NUCLEOTIDE SEQUENCE [LARGE SCALE GENOMIC DNA]</scope>
    <source>
        <strain evidence="5 6">HLT2-17</strain>
    </source>
</reference>
<evidence type="ECO:0000259" key="4">
    <source>
        <dbReference type="Pfam" id="PF21270"/>
    </source>
</evidence>
<comment type="caution">
    <text evidence="5">The sequence shown here is derived from an EMBL/GenBank/DDBJ whole genome shotgun (WGS) entry which is preliminary data.</text>
</comment>
<dbReference type="InterPro" id="IPR048773">
    <property type="entry name" value="SOGP_C"/>
</dbReference>
<dbReference type="Gene3D" id="1.50.10.10">
    <property type="match status" value="1"/>
</dbReference>
<name>A0A4V1ZGX7_9MICO</name>
<proteinExistence type="predicted"/>
<dbReference type="InterPro" id="IPR033432">
    <property type="entry name" value="GH94_catalytic"/>
</dbReference>
<keyword evidence="1" id="KW-0328">Glycosyltransferase</keyword>
<evidence type="ECO:0000313" key="6">
    <source>
        <dbReference type="Proteomes" id="UP000293764"/>
    </source>
</evidence>
<dbReference type="InterPro" id="IPR052047">
    <property type="entry name" value="GH94_Enzymes"/>
</dbReference>
<feature type="domain" description="Glycosyl hydrolase 94 catalytic" evidence="3">
    <location>
        <begin position="136"/>
        <end position="278"/>
    </location>
</feature>